<evidence type="ECO:0000313" key="1">
    <source>
        <dbReference type="EMBL" id="TRU23586.1"/>
    </source>
</evidence>
<protein>
    <recommendedName>
        <fullName evidence="3">2-oxoisovalerate dehydrogenase E1 subunit beta</fullName>
    </recommendedName>
</protein>
<reference evidence="1 2" key="1">
    <citation type="submission" date="2019-01" db="EMBL/GenBank/DDBJ databases">
        <title>Coherence of Microcystis species and biogeography revealed through population genomics.</title>
        <authorList>
            <person name="Perez-Carrascal O.M."/>
            <person name="Terrat Y."/>
            <person name="Giani A."/>
            <person name="Fortin N."/>
            <person name="Tromas N."/>
            <person name="Shapiro B.J."/>
        </authorList>
    </citation>
    <scope>NUCLEOTIDE SEQUENCE [LARGE SCALE GENOMIC DNA]</scope>
    <source>
        <strain evidence="1">Ma_SC_T_19800800_S464</strain>
    </source>
</reference>
<proteinExistence type="predicted"/>
<evidence type="ECO:0008006" key="3">
    <source>
        <dbReference type="Google" id="ProtNLM"/>
    </source>
</evidence>
<name>A0A552DN02_MICAE</name>
<dbReference type="Proteomes" id="UP000319313">
    <property type="component" value="Unassembled WGS sequence"/>
</dbReference>
<comment type="caution">
    <text evidence="1">The sequence shown here is derived from an EMBL/GenBank/DDBJ whole genome shotgun (WGS) entry which is preliminary data.</text>
</comment>
<sequence length="70" mass="7854">MTEIVFLVEDAPEGGYTARALGESIFTEALGHIPSKILNLVNKIRTLPIASSRCLEKAFFLDFPRVVFHY</sequence>
<dbReference type="AlphaFoldDB" id="A0A552DN02"/>
<gene>
    <name evidence="1" type="ORF">EWV81_15780</name>
</gene>
<dbReference type="EMBL" id="SFBL01000145">
    <property type="protein sequence ID" value="TRU23586.1"/>
    <property type="molecule type" value="Genomic_DNA"/>
</dbReference>
<organism evidence="1 2">
    <name type="scientific">Microcystis aeruginosa Ma_SC_T_19800800_S464</name>
    <dbReference type="NCBI Taxonomy" id="2486257"/>
    <lineage>
        <taxon>Bacteria</taxon>
        <taxon>Bacillati</taxon>
        <taxon>Cyanobacteriota</taxon>
        <taxon>Cyanophyceae</taxon>
        <taxon>Oscillatoriophycideae</taxon>
        <taxon>Chroococcales</taxon>
        <taxon>Microcystaceae</taxon>
        <taxon>Microcystis</taxon>
    </lineage>
</organism>
<accession>A0A552DN02</accession>
<evidence type="ECO:0000313" key="2">
    <source>
        <dbReference type="Proteomes" id="UP000319313"/>
    </source>
</evidence>